<reference evidence="2 3" key="1">
    <citation type="journal article" date="2022" name="Front. Cell. Infect. Microbiol.">
        <title>The Genomes of Two Strains of Taenia crassiceps the Animal Model for the Study of Human Cysticercosis.</title>
        <authorList>
            <person name="Bobes R.J."/>
            <person name="Estrada K."/>
            <person name="Rios-Valencia D.G."/>
            <person name="Calderon-Gallegos A."/>
            <person name="de la Torre P."/>
            <person name="Carrero J.C."/>
            <person name="Sanchez-Flores A."/>
            <person name="Laclette J.P."/>
        </authorList>
    </citation>
    <scope>NUCLEOTIDE SEQUENCE [LARGE SCALE GENOMIC DNA]</scope>
    <source>
        <strain evidence="2">WFUcys</strain>
    </source>
</reference>
<feature type="chain" id="PRO_5045125919" evidence="1">
    <location>
        <begin position="22"/>
        <end position="91"/>
    </location>
</feature>
<dbReference type="Proteomes" id="UP001651158">
    <property type="component" value="Unassembled WGS sequence"/>
</dbReference>
<evidence type="ECO:0000313" key="3">
    <source>
        <dbReference type="Proteomes" id="UP001651158"/>
    </source>
</evidence>
<feature type="signal peptide" evidence="1">
    <location>
        <begin position="1"/>
        <end position="21"/>
    </location>
</feature>
<accession>A0ABR4Q9M9</accession>
<sequence length="91" mass="10538">MRSSTLFAFSLLLVLFATASSGLRRSHHRNAFELYYPAEVKNKSEQRQNRSSSSSVDYHKDYLKTLGGQKGDHKVEQELLKNKMKKGKRYN</sequence>
<organism evidence="2 3">
    <name type="scientific">Taenia crassiceps</name>
    <dbReference type="NCBI Taxonomy" id="6207"/>
    <lineage>
        <taxon>Eukaryota</taxon>
        <taxon>Metazoa</taxon>
        <taxon>Spiralia</taxon>
        <taxon>Lophotrochozoa</taxon>
        <taxon>Platyhelminthes</taxon>
        <taxon>Cestoda</taxon>
        <taxon>Eucestoda</taxon>
        <taxon>Cyclophyllidea</taxon>
        <taxon>Taeniidae</taxon>
        <taxon>Taenia</taxon>
    </lineage>
</organism>
<evidence type="ECO:0000256" key="1">
    <source>
        <dbReference type="SAM" id="SignalP"/>
    </source>
</evidence>
<gene>
    <name evidence="2" type="ORF">TcWFU_006180</name>
</gene>
<keyword evidence="3" id="KW-1185">Reference proteome</keyword>
<keyword evidence="1" id="KW-0732">Signal</keyword>
<comment type="caution">
    <text evidence="2">The sequence shown here is derived from an EMBL/GenBank/DDBJ whole genome shotgun (WGS) entry which is preliminary data.</text>
</comment>
<evidence type="ECO:0000313" key="2">
    <source>
        <dbReference type="EMBL" id="KAL5106275.1"/>
    </source>
</evidence>
<name>A0ABR4Q9M9_9CEST</name>
<proteinExistence type="predicted"/>
<protein>
    <submittedName>
        <fullName evidence="2">Uncharacterized protein</fullName>
    </submittedName>
</protein>
<dbReference type="EMBL" id="JAKROA010000006">
    <property type="protein sequence ID" value="KAL5106275.1"/>
    <property type="molecule type" value="Genomic_DNA"/>
</dbReference>